<evidence type="ECO:0000313" key="2">
    <source>
        <dbReference type="Proteomes" id="UP000075502"/>
    </source>
</evidence>
<comment type="caution">
    <text evidence="1">The sequence shown here is derived from an EMBL/GenBank/DDBJ whole genome shotgun (WGS) entry which is preliminary data.</text>
</comment>
<accession>A0A150TTV9</accession>
<proteinExistence type="predicted"/>
<protein>
    <submittedName>
        <fullName evidence="1">Uncharacterized protein</fullName>
    </submittedName>
</protein>
<sequence length="140" mass="15720">MDSKIQARLTRLPGDENYIRDLESQFDWQIALTRAIAEYWRDPKGELAKAMVGGNPDKIREQFKAKLNFELPPGMKLTFKKVDVHYKGESKGKPPQNGWNGSVDELTADVVIPLPSAPDPEDRARAIADYVATGKAYPFT</sequence>
<dbReference type="Proteomes" id="UP000075502">
    <property type="component" value="Unassembled WGS sequence"/>
</dbReference>
<gene>
    <name evidence="1" type="ORF">BE21_02090</name>
</gene>
<dbReference type="EMBL" id="JEME01001106">
    <property type="protein sequence ID" value="KYG08076.1"/>
    <property type="molecule type" value="Genomic_DNA"/>
</dbReference>
<name>A0A150TTV9_SORCE</name>
<evidence type="ECO:0000313" key="1">
    <source>
        <dbReference type="EMBL" id="KYG08076.1"/>
    </source>
</evidence>
<dbReference type="AlphaFoldDB" id="A0A150TTV9"/>
<organism evidence="1 2">
    <name type="scientific">Sorangium cellulosum</name>
    <name type="common">Polyangium cellulosum</name>
    <dbReference type="NCBI Taxonomy" id="56"/>
    <lineage>
        <taxon>Bacteria</taxon>
        <taxon>Pseudomonadati</taxon>
        <taxon>Myxococcota</taxon>
        <taxon>Polyangia</taxon>
        <taxon>Polyangiales</taxon>
        <taxon>Polyangiaceae</taxon>
        <taxon>Sorangium</taxon>
    </lineage>
</organism>
<reference evidence="1 2" key="1">
    <citation type="submission" date="2014-02" db="EMBL/GenBank/DDBJ databases">
        <title>The small core and large imbalanced accessory genome model reveals a collaborative survival strategy of Sorangium cellulosum strains in nature.</title>
        <authorList>
            <person name="Han K."/>
            <person name="Peng R."/>
            <person name="Blom J."/>
            <person name="Li Y.-Z."/>
        </authorList>
    </citation>
    <scope>NUCLEOTIDE SEQUENCE [LARGE SCALE GENOMIC DNA]</scope>
    <source>
        <strain evidence="1 2">So0007-03</strain>
    </source>
</reference>